<dbReference type="EMBL" id="JAVJAF010000001">
    <property type="protein sequence ID" value="MDR6233308.1"/>
    <property type="molecule type" value="Genomic_DNA"/>
</dbReference>
<comment type="caution">
    <text evidence="2">The sequence shown here is derived from an EMBL/GenBank/DDBJ whole genome shotgun (WGS) entry which is preliminary data.</text>
</comment>
<proteinExistence type="predicted"/>
<keyword evidence="1" id="KW-0732">Signal</keyword>
<feature type="chain" id="PRO_5042522693" description="Lipoprotein" evidence="1">
    <location>
        <begin position="22"/>
        <end position="56"/>
    </location>
</feature>
<evidence type="ECO:0000313" key="2">
    <source>
        <dbReference type="EMBL" id="MDR6233308.1"/>
    </source>
</evidence>
<evidence type="ECO:0000256" key="1">
    <source>
        <dbReference type="SAM" id="SignalP"/>
    </source>
</evidence>
<organism evidence="2 3">
    <name type="scientific">Pseudomonas oryzihabitans</name>
    <dbReference type="NCBI Taxonomy" id="47885"/>
    <lineage>
        <taxon>Bacteria</taxon>
        <taxon>Pseudomonadati</taxon>
        <taxon>Pseudomonadota</taxon>
        <taxon>Gammaproteobacteria</taxon>
        <taxon>Pseudomonadales</taxon>
        <taxon>Pseudomonadaceae</taxon>
        <taxon>Pseudomonas</taxon>
    </lineage>
</organism>
<dbReference type="RefSeq" id="WP_309756068.1">
    <property type="nucleotide sequence ID" value="NZ_JAVJAF010000001.1"/>
</dbReference>
<evidence type="ECO:0008006" key="4">
    <source>
        <dbReference type="Google" id="ProtNLM"/>
    </source>
</evidence>
<name>A0AAJ2EV10_9PSED</name>
<dbReference type="AlphaFoldDB" id="A0AAJ2EV10"/>
<gene>
    <name evidence="2" type="ORF">QE440_001049</name>
</gene>
<evidence type="ECO:0000313" key="3">
    <source>
        <dbReference type="Proteomes" id="UP001268036"/>
    </source>
</evidence>
<reference evidence="2" key="1">
    <citation type="submission" date="2023-08" db="EMBL/GenBank/DDBJ databases">
        <title>Functional and genomic diversity of the sorghum phyllosphere microbiome.</title>
        <authorList>
            <person name="Shade A."/>
        </authorList>
    </citation>
    <scope>NUCLEOTIDE SEQUENCE</scope>
    <source>
        <strain evidence="2">SORGH_AS_0201</strain>
    </source>
</reference>
<dbReference type="Proteomes" id="UP001268036">
    <property type="component" value="Unassembled WGS sequence"/>
</dbReference>
<accession>A0AAJ2EV10</accession>
<protein>
    <recommendedName>
        <fullName evidence="4">Lipoprotein</fullName>
    </recommendedName>
</protein>
<sequence>MQWILLGLALLLSGCNHYSNAGPLCEPSPLSGEDCKHRQPVGNYLMDKYREWERYQ</sequence>
<feature type="signal peptide" evidence="1">
    <location>
        <begin position="1"/>
        <end position="21"/>
    </location>
</feature>